<dbReference type="EMBL" id="CAKOGP040001335">
    <property type="protein sequence ID" value="CAJ1945109.1"/>
    <property type="molecule type" value="Genomic_DNA"/>
</dbReference>
<keyword evidence="6" id="KW-0540">Nuclease</keyword>
<evidence type="ECO:0000313" key="13">
    <source>
        <dbReference type="EMBL" id="CAJ1945109.1"/>
    </source>
</evidence>
<comment type="caution">
    <text evidence="13">The sequence shown here is derived from an EMBL/GenBank/DDBJ whole genome shotgun (WGS) entry which is preliminary data.</text>
</comment>
<sequence>MAKNKRKKYYAVAKGHKTGVYKSWGECKEQVDGFSGNQYKGFATESQATDYIQKTNDTGNNASSSTPPGASSPTASYTRSITYEGPRKRIRRDDYSTKDHYKQTRSTPPTSASTPSSHVSTPYESSCYAYFGAQDEDDPLRDYYHSHGFYGFR</sequence>
<evidence type="ECO:0000256" key="4">
    <source>
        <dbReference type="ARBA" id="ARBA00012180"/>
    </source>
</evidence>
<evidence type="ECO:0000256" key="7">
    <source>
        <dbReference type="ARBA" id="ARBA00022723"/>
    </source>
</evidence>
<gene>
    <name evidence="13" type="ORF">CYCCA115_LOCUS9253</name>
</gene>
<feature type="region of interest" description="Disordered" evidence="11">
    <location>
        <begin position="50"/>
        <end position="122"/>
    </location>
</feature>
<dbReference type="Proteomes" id="UP001295423">
    <property type="component" value="Unassembled WGS sequence"/>
</dbReference>
<keyword evidence="10" id="KW-0460">Magnesium</keyword>
<comment type="cofactor">
    <cofactor evidence="1">
        <name>Mg(2+)</name>
        <dbReference type="ChEBI" id="CHEBI:18420"/>
    </cofactor>
</comment>
<keyword evidence="14" id="KW-1185">Reference proteome</keyword>
<evidence type="ECO:0000256" key="1">
    <source>
        <dbReference type="ARBA" id="ARBA00001946"/>
    </source>
</evidence>
<feature type="compositionally biased region" description="Polar residues" evidence="11">
    <location>
        <begin position="50"/>
        <end position="61"/>
    </location>
</feature>
<evidence type="ECO:0000256" key="6">
    <source>
        <dbReference type="ARBA" id="ARBA00022722"/>
    </source>
</evidence>
<keyword evidence="9" id="KW-0378">Hydrolase</keyword>
<dbReference type="InterPro" id="IPR011320">
    <property type="entry name" value="RNase_H1_N"/>
</dbReference>
<keyword evidence="8" id="KW-0255">Endonuclease</keyword>
<organism evidence="13 14">
    <name type="scientific">Cylindrotheca closterium</name>
    <dbReference type="NCBI Taxonomy" id="2856"/>
    <lineage>
        <taxon>Eukaryota</taxon>
        <taxon>Sar</taxon>
        <taxon>Stramenopiles</taxon>
        <taxon>Ochrophyta</taxon>
        <taxon>Bacillariophyta</taxon>
        <taxon>Bacillariophyceae</taxon>
        <taxon>Bacillariophycidae</taxon>
        <taxon>Bacillariales</taxon>
        <taxon>Bacillariaceae</taxon>
        <taxon>Cylindrotheca</taxon>
    </lineage>
</organism>
<dbReference type="Gene3D" id="3.40.970.10">
    <property type="entry name" value="Ribonuclease H1, N-terminal domain"/>
    <property type="match status" value="1"/>
</dbReference>
<dbReference type="SUPFAM" id="SSF55658">
    <property type="entry name" value="L9 N-domain-like"/>
    <property type="match status" value="1"/>
</dbReference>
<keyword evidence="7" id="KW-0479">Metal-binding</keyword>
<proteinExistence type="inferred from homology"/>
<dbReference type="AlphaFoldDB" id="A0AAD2CVV8"/>
<dbReference type="InterPro" id="IPR037056">
    <property type="entry name" value="RNase_H1_N_sf"/>
</dbReference>
<evidence type="ECO:0000256" key="10">
    <source>
        <dbReference type="ARBA" id="ARBA00022842"/>
    </source>
</evidence>
<dbReference type="GO" id="GO:0046872">
    <property type="term" value="F:metal ion binding"/>
    <property type="evidence" value="ECO:0007669"/>
    <property type="project" value="UniProtKB-KW"/>
</dbReference>
<protein>
    <recommendedName>
        <fullName evidence="5">Ribonuclease H</fullName>
        <ecNumber evidence="4">3.1.26.4</ecNumber>
    </recommendedName>
</protein>
<dbReference type="Pfam" id="PF01693">
    <property type="entry name" value="Cauli_VI"/>
    <property type="match status" value="1"/>
</dbReference>
<evidence type="ECO:0000256" key="2">
    <source>
        <dbReference type="ARBA" id="ARBA00004065"/>
    </source>
</evidence>
<dbReference type="GO" id="GO:0004523">
    <property type="term" value="F:RNA-DNA hybrid ribonuclease activity"/>
    <property type="evidence" value="ECO:0007669"/>
    <property type="project" value="UniProtKB-EC"/>
</dbReference>
<evidence type="ECO:0000313" key="14">
    <source>
        <dbReference type="Proteomes" id="UP001295423"/>
    </source>
</evidence>
<feature type="domain" description="Ribonuclease H1 N-terminal" evidence="12">
    <location>
        <begin position="8"/>
        <end position="51"/>
    </location>
</feature>
<dbReference type="FunFam" id="3.40.970.10:FF:000002">
    <property type="entry name" value="Ribonuclease H"/>
    <property type="match status" value="1"/>
</dbReference>
<evidence type="ECO:0000256" key="3">
    <source>
        <dbReference type="ARBA" id="ARBA00005300"/>
    </source>
</evidence>
<comment type="function">
    <text evidence="2">Endonuclease that specifically degrades the RNA of RNA-DNA hybrids.</text>
</comment>
<evidence type="ECO:0000256" key="11">
    <source>
        <dbReference type="SAM" id="MobiDB-lite"/>
    </source>
</evidence>
<dbReference type="InterPro" id="IPR009027">
    <property type="entry name" value="Ribosomal_bL9/RNase_H1_N"/>
</dbReference>
<feature type="compositionally biased region" description="Low complexity" evidence="11">
    <location>
        <begin position="106"/>
        <end position="122"/>
    </location>
</feature>
<feature type="compositionally biased region" description="Basic and acidic residues" evidence="11">
    <location>
        <begin position="85"/>
        <end position="102"/>
    </location>
</feature>
<accession>A0AAD2CVV8</accession>
<dbReference type="EC" id="3.1.26.4" evidence="4"/>
<evidence type="ECO:0000256" key="8">
    <source>
        <dbReference type="ARBA" id="ARBA00022759"/>
    </source>
</evidence>
<evidence type="ECO:0000256" key="9">
    <source>
        <dbReference type="ARBA" id="ARBA00022801"/>
    </source>
</evidence>
<name>A0AAD2CVV8_9STRA</name>
<reference evidence="13" key="1">
    <citation type="submission" date="2023-08" db="EMBL/GenBank/DDBJ databases">
        <authorList>
            <person name="Audoor S."/>
            <person name="Bilcke G."/>
        </authorList>
    </citation>
    <scope>NUCLEOTIDE SEQUENCE</scope>
</reference>
<evidence type="ECO:0000256" key="5">
    <source>
        <dbReference type="ARBA" id="ARBA00017721"/>
    </source>
</evidence>
<comment type="similarity">
    <text evidence="3">Belongs to the RNase H family.</text>
</comment>
<evidence type="ECO:0000259" key="12">
    <source>
        <dbReference type="Pfam" id="PF01693"/>
    </source>
</evidence>
<feature type="compositionally biased region" description="Low complexity" evidence="11">
    <location>
        <begin position="62"/>
        <end position="78"/>
    </location>
</feature>